<organism evidence="3 4">
    <name type="scientific">Mizuhopecten yessoensis</name>
    <name type="common">Japanese scallop</name>
    <name type="synonym">Patinopecten yessoensis</name>
    <dbReference type="NCBI Taxonomy" id="6573"/>
    <lineage>
        <taxon>Eukaryota</taxon>
        <taxon>Metazoa</taxon>
        <taxon>Spiralia</taxon>
        <taxon>Lophotrochozoa</taxon>
        <taxon>Mollusca</taxon>
        <taxon>Bivalvia</taxon>
        <taxon>Autobranchia</taxon>
        <taxon>Pteriomorphia</taxon>
        <taxon>Pectinida</taxon>
        <taxon>Pectinoidea</taxon>
        <taxon>Pectinidae</taxon>
        <taxon>Mizuhopecten</taxon>
    </lineage>
</organism>
<dbReference type="OrthoDB" id="642895at2759"/>
<dbReference type="AlphaFoldDB" id="A0A210QPX3"/>
<protein>
    <submittedName>
        <fullName evidence="3">Protein regulator of cytokinesis 1</fullName>
    </submittedName>
</protein>
<proteinExistence type="predicted"/>
<dbReference type="InterPro" id="IPR007145">
    <property type="entry name" value="MAP65_Ase1_PRC1"/>
</dbReference>
<dbReference type="STRING" id="6573.A0A210QPX3"/>
<dbReference type="EMBL" id="NEDP02002450">
    <property type="protein sequence ID" value="OWF50790.1"/>
    <property type="molecule type" value="Genomic_DNA"/>
</dbReference>
<reference evidence="3 4" key="1">
    <citation type="journal article" date="2017" name="Nat. Ecol. Evol.">
        <title>Scallop genome provides insights into evolution of bilaterian karyotype and development.</title>
        <authorList>
            <person name="Wang S."/>
            <person name="Zhang J."/>
            <person name="Jiao W."/>
            <person name="Li J."/>
            <person name="Xun X."/>
            <person name="Sun Y."/>
            <person name="Guo X."/>
            <person name="Huan P."/>
            <person name="Dong B."/>
            <person name="Zhang L."/>
            <person name="Hu X."/>
            <person name="Sun X."/>
            <person name="Wang J."/>
            <person name="Zhao C."/>
            <person name="Wang Y."/>
            <person name="Wang D."/>
            <person name="Huang X."/>
            <person name="Wang R."/>
            <person name="Lv J."/>
            <person name="Li Y."/>
            <person name="Zhang Z."/>
            <person name="Liu B."/>
            <person name="Lu W."/>
            <person name="Hui Y."/>
            <person name="Liang J."/>
            <person name="Zhou Z."/>
            <person name="Hou R."/>
            <person name="Li X."/>
            <person name="Liu Y."/>
            <person name="Li H."/>
            <person name="Ning X."/>
            <person name="Lin Y."/>
            <person name="Zhao L."/>
            <person name="Xing Q."/>
            <person name="Dou J."/>
            <person name="Li Y."/>
            <person name="Mao J."/>
            <person name="Guo H."/>
            <person name="Dou H."/>
            <person name="Li T."/>
            <person name="Mu C."/>
            <person name="Jiang W."/>
            <person name="Fu Q."/>
            <person name="Fu X."/>
            <person name="Miao Y."/>
            <person name="Liu J."/>
            <person name="Yu Q."/>
            <person name="Li R."/>
            <person name="Liao H."/>
            <person name="Li X."/>
            <person name="Kong Y."/>
            <person name="Jiang Z."/>
            <person name="Chourrout D."/>
            <person name="Li R."/>
            <person name="Bao Z."/>
        </authorList>
    </citation>
    <scope>NUCLEOTIDE SEQUENCE [LARGE SCALE GENOMIC DNA]</scope>
    <source>
        <strain evidence="3 4">PY_sf001</strain>
    </source>
</reference>
<feature type="region of interest" description="Disordered" evidence="2">
    <location>
        <begin position="470"/>
        <end position="493"/>
    </location>
</feature>
<keyword evidence="1" id="KW-0175">Coiled coil</keyword>
<accession>A0A210QPX3</accession>
<feature type="coiled-coil region" evidence="1">
    <location>
        <begin position="48"/>
        <end position="83"/>
    </location>
</feature>
<comment type="caution">
    <text evidence="3">The sequence shown here is derived from an EMBL/GenBank/DDBJ whole genome shotgun (WGS) entry which is preliminary data.</text>
</comment>
<evidence type="ECO:0000313" key="3">
    <source>
        <dbReference type="EMBL" id="OWF50790.1"/>
    </source>
</evidence>
<dbReference type="PANTHER" id="PTHR19321">
    <property type="entry name" value="PROTEIN REGULATOR OF CYTOKINESIS 1 PRC1-RELATED"/>
    <property type="match status" value="1"/>
</dbReference>
<sequence length="638" mass="74566">MSFNKEKVKKELLQSLEVAMCKLHRIWSEIGICETQRQERSGTVMLHLRNLLDEMVNEEESLKNSISQRTEKYRRELDILTEELSMPEYKVKVDLSMLQLEKDLKLKCETLALEKRERMKALQTLKEEDQKLCDLMCLTPYYIPTGTTPSAEQLEALEKHVNSLKTEKVKRFTEFVNIKKGIVVLFQEMDRTPESDFERDVICEEDNTFQLSEDNLKSLRLLKTELEELLEDLRQESVKMWDRIHVLWDRLAICSEDRATFSGGKEGVKPIVMQALKEEIARCEKLKYEHMQRFVDSTRRELSEWWDKCYFSQQQRDAFKPFQISDDYTEQLLELHDLEVVRVRQIYNNHRQLYENVACWEVLFTQMLEFERKACDPNRFNNRGGNLLQEEKARKKLLKELPKVEEEVKENIADWEKAQGQQFLVEGERFMEYIESRWTRYQKEKIKEKEDRSKAKAKLMEEEVFFGSKPNTPAKRRFLGTPSKTPSKMRKLNDGGVSVQMSLISKGNDTTRTPGSCSRIASCSRIQHSSVFASPYRKPPASTSKLTPAGIKSGKIARRRSNRIARKVLSEKNTQDNHAVTNETMFSHTTVSSCFQPLTNTGELSVVSTGDYKEFEREIKSRPYCRSSILPSPGKKVC</sequence>
<dbReference type="GO" id="GO:1990023">
    <property type="term" value="C:mitotic spindle midzone"/>
    <property type="evidence" value="ECO:0007669"/>
    <property type="project" value="TreeGrafter"/>
</dbReference>
<name>A0A210QPX3_MIZYE</name>
<evidence type="ECO:0000256" key="1">
    <source>
        <dbReference type="SAM" id="Coils"/>
    </source>
</evidence>
<evidence type="ECO:0000256" key="2">
    <source>
        <dbReference type="SAM" id="MobiDB-lite"/>
    </source>
</evidence>
<evidence type="ECO:0000313" key="4">
    <source>
        <dbReference type="Proteomes" id="UP000242188"/>
    </source>
</evidence>
<dbReference type="Proteomes" id="UP000242188">
    <property type="component" value="Unassembled WGS sequence"/>
</dbReference>
<dbReference type="GO" id="GO:0005737">
    <property type="term" value="C:cytoplasm"/>
    <property type="evidence" value="ECO:0007669"/>
    <property type="project" value="TreeGrafter"/>
</dbReference>
<dbReference type="Pfam" id="PF03999">
    <property type="entry name" value="MAP65_ASE1"/>
    <property type="match status" value="1"/>
</dbReference>
<gene>
    <name evidence="3" type="ORF">KP79_PYT17776</name>
</gene>
<keyword evidence="4" id="KW-1185">Reference proteome</keyword>
<dbReference type="PANTHER" id="PTHR19321:SF41">
    <property type="entry name" value="FASCETTO-RELATED"/>
    <property type="match status" value="1"/>
</dbReference>
<dbReference type="GO" id="GO:0008017">
    <property type="term" value="F:microtubule binding"/>
    <property type="evidence" value="ECO:0007669"/>
    <property type="project" value="InterPro"/>
</dbReference>
<dbReference type="GO" id="GO:0051256">
    <property type="term" value="P:mitotic spindle midzone assembly"/>
    <property type="evidence" value="ECO:0007669"/>
    <property type="project" value="TreeGrafter"/>
</dbReference>
<dbReference type="Gene3D" id="1.20.58.1520">
    <property type="match status" value="1"/>
</dbReference>